<accession>A0A0E9QPW7</accession>
<protein>
    <submittedName>
        <fullName evidence="1">Uncharacterized protein</fullName>
    </submittedName>
</protein>
<dbReference type="AlphaFoldDB" id="A0A0E9QPW7"/>
<reference evidence="1" key="1">
    <citation type="submission" date="2014-11" db="EMBL/GenBank/DDBJ databases">
        <authorList>
            <person name="Amaro Gonzalez C."/>
        </authorList>
    </citation>
    <scope>NUCLEOTIDE SEQUENCE</scope>
</reference>
<proteinExistence type="predicted"/>
<dbReference type="EMBL" id="GBXM01090322">
    <property type="protein sequence ID" value="JAH18255.1"/>
    <property type="molecule type" value="Transcribed_RNA"/>
</dbReference>
<evidence type="ECO:0000313" key="1">
    <source>
        <dbReference type="EMBL" id="JAH18255.1"/>
    </source>
</evidence>
<organism evidence="1">
    <name type="scientific">Anguilla anguilla</name>
    <name type="common">European freshwater eel</name>
    <name type="synonym">Muraena anguilla</name>
    <dbReference type="NCBI Taxonomy" id="7936"/>
    <lineage>
        <taxon>Eukaryota</taxon>
        <taxon>Metazoa</taxon>
        <taxon>Chordata</taxon>
        <taxon>Craniata</taxon>
        <taxon>Vertebrata</taxon>
        <taxon>Euteleostomi</taxon>
        <taxon>Actinopterygii</taxon>
        <taxon>Neopterygii</taxon>
        <taxon>Teleostei</taxon>
        <taxon>Anguilliformes</taxon>
        <taxon>Anguillidae</taxon>
        <taxon>Anguilla</taxon>
    </lineage>
</organism>
<sequence>MCKQSSFCQPNSLLSDCAPGPIRLSGARYLRFPA</sequence>
<reference evidence="1" key="2">
    <citation type="journal article" date="2015" name="Fish Shellfish Immunol.">
        <title>Early steps in the European eel (Anguilla anguilla)-Vibrio vulnificus interaction in the gills: Role of the RtxA13 toxin.</title>
        <authorList>
            <person name="Callol A."/>
            <person name="Pajuelo D."/>
            <person name="Ebbesson L."/>
            <person name="Teles M."/>
            <person name="MacKenzie S."/>
            <person name="Amaro C."/>
        </authorList>
    </citation>
    <scope>NUCLEOTIDE SEQUENCE</scope>
</reference>
<name>A0A0E9QPW7_ANGAN</name>